<protein>
    <recommendedName>
        <fullName evidence="3">Small ribosomal subunit protein bS16</fullName>
    </recommendedName>
</protein>
<feature type="compositionally biased region" description="Low complexity" evidence="4">
    <location>
        <begin position="90"/>
        <end position="101"/>
    </location>
</feature>
<evidence type="ECO:0000256" key="4">
    <source>
        <dbReference type="SAM" id="MobiDB-lite"/>
    </source>
</evidence>
<evidence type="ECO:0000313" key="5">
    <source>
        <dbReference type="EMBL" id="HDX32117.1"/>
    </source>
</evidence>
<organism evidence="5">
    <name type="scientific">Caldilinea aerophila</name>
    <dbReference type="NCBI Taxonomy" id="133453"/>
    <lineage>
        <taxon>Bacteria</taxon>
        <taxon>Bacillati</taxon>
        <taxon>Chloroflexota</taxon>
        <taxon>Caldilineae</taxon>
        <taxon>Caldilineales</taxon>
        <taxon>Caldilineaceae</taxon>
        <taxon>Caldilinea</taxon>
    </lineage>
</organism>
<proteinExistence type="inferred from homology"/>
<name>A0A7C1FGF5_9CHLR</name>
<dbReference type="AlphaFoldDB" id="A0A7C1FGF5"/>
<dbReference type="InterPro" id="IPR023803">
    <property type="entry name" value="Ribosomal_bS16_dom_sf"/>
</dbReference>
<accession>A0A7C1FGF5</accession>
<reference evidence="5" key="1">
    <citation type="journal article" date="2020" name="mSystems">
        <title>Genome- and Community-Level Interaction Insights into Carbon Utilization and Element Cycling Functions of Hydrothermarchaeota in Hydrothermal Sediment.</title>
        <authorList>
            <person name="Zhou Z."/>
            <person name="Liu Y."/>
            <person name="Xu W."/>
            <person name="Pan J."/>
            <person name="Luo Z.H."/>
            <person name="Li M."/>
        </authorList>
    </citation>
    <scope>NUCLEOTIDE SEQUENCE [LARGE SCALE GENOMIC DNA]</scope>
    <source>
        <strain evidence="5">SpSt-289</strain>
    </source>
</reference>
<dbReference type="GO" id="GO:0006412">
    <property type="term" value="P:translation"/>
    <property type="evidence" value="ECO:0007669"/>
    <property type="project" value="UniProtKB-UniRule"/>
</dbReference>
<dbReference type="GO" id="GO:0005737">
    <property type="term" value="C:cytoplasm"/>
    <property type="evidence" value="ECO:0007669"/>
    <property type="project" value="UniProtKB-ARBA"/>
</dbReference>
<dbReference type="HAMAP" id="MF_00385">
    <property type="entry name" value="Ribosomal_bS16"/>
    <property type="match status" value="1"/>
</dbReference>
<dbReference type="Gene3D" id="3.30.1320.10">
    <property type="match status" value="1"/>
</dbReference>
<dbReference type="EMBL" id="DSMG01000117">
    <property type="protein sequence ID" value="HDX32117.1"/>
    <property type="molecule type" value="Genomic_DNA"/>
</dbReference>
<sequence length="101" mass="11529">MIRIRLRRMGAKKMPFYRIVVADKRSPRDGRFIENIGTYNPHTNPETVELKMERAVYWLKQGAQPSDGVFRILRRYNLIDEKGKPVPQPSAGEAAAETASA</sequence>
<dbReference type="Pfam" id="PF00886">
    <property type="entry name" value="Ribosomal_S16"/>
    <property type="match status" value="1"/>
</dbReference>
<evidence type="ECO:0000256" key="1">
    <source>
        <dbReference type="ARBA" id="ARBA00022980"/>
    </source>
</evidence>
<dbReference type="OMA" id="GFYNPIA"/>
<evidence type="ECO:0000256" key="2">
    <source>
        <dbReference type="ARBA" id="ARBA00023274"/>
    </source>
</evidence>
<gene>
    <name evidence="3" type="primary">rpsP</name>
    <name evidence="5" type="ORF">ENQ20_11600</name>
</gene>
<dbReference type="PANTHER" id="PTHR12919">
    <property type="entry name" value="30S RIBOSOMAL PROTEIN S16"/>
    <property type="match status" value="1"/>
</dbReference>
<comment type="similarity">
    <text evidence="3">Belongs to the bacterial ribosomal protein bS16 family.</text>
</comment>
<dbReference type="PANTHER" id="PTHR12919:SF20">
    <property type="entry name" value="SMALL RIBOSOMAL SUBUNIT PROTEIN BS16M"/>
    <property type="match status" value="1"/>
</dbReference>
<dbReference type="GO" id="GO:0015935">
    <property type="term" value="C:small ribosomal subunit"/>
    <property type="evidence" value="ECO:0007669"/>
    <property type="project" value="TreeGrafter"/>
</dbReference>
<dbReference type="GO" id="GO:0003735">
    <property type="term" value="F:structural constituent of ribosome"/>
    <property type="evidence" value="ECO:0007669"/>
    <property type="project" value="InterPro"/>
</dbReference>
<dbReference type="SUPFAM" id="SSF54565">
    <property type="entry name" value="Ribosomal protein S16"/>
    <property type="match status" value="1"/>
</dbReference>
<evidence type="ECO:0000256" key="3">
    <source>
        <dbReference type="HAMAP-Rule" id="MF_00385"/>
    </source>
</evidence>
<comment type="caution">
    <text evidence="5">The sequence shown here is derived from an EMBL/GenBank/DDBJ whole genome shotgun (WGS) entry which is preliminary data.</text>
</comment>
<dbReference type="NCBIfam" id="TIGR00002">
    <property type="entry name" value="S16"/>
    <property type="match status" value="1"/>
</dbReference>
<feature type="region of interest" description="Disordered" evidence="4">
    <location>
        <begin position="82"/>
        <end position="101"/>
    </location>
</feature>
<keyword evidence="2 3" id="KW-0687">Ribonucleoprotein</keyword>
<dbReference type="InterPro" id="IPR000307">
    <property type="entry name" value="Ribosomal_bS16"/>
</dbReference>
<keyword evidence="1 3" id="KW-0689">Ribosomal protein</keyword>